<dbReference type="Gene3D" id="2.60.510.20">
    <property type="match status" value="1"/>
</dbReference>
<keyword evidence="9" id="KW-0460">Magnesium</keyword>
<dbReference type="CDD" id="cd03361">
    <property type="entry name" value="TOPRIM_TopoIA_RevGyr"/>
    <property type="match status" value="1"/>
</dbReference>
<comment type="similarity">
    <text evidence="14">In the C-terminal section; belongs to the type IA topoisomerase family.</text>
</comment>
<dbReference type="Gene3D" id="3.40.50.140">
    <property type="match status" value="1"/>
</dbReference>
<feature type="domain" description="Toprim" evidence="15">
    <location>
        <begin position="477"/>
        <end position="634"/>
    </location>
</feature>
<dbReference type="GO" id="GO:0003677">
    <property type="term" value="F:DNA binding"/>
    <property type="evidence" value="ECO:0007669"/>
    <property type="project" value="UniProtKB-UniRule"/>
</dbReference>
<dbReference type="Gene3D" id="1.10.460.10">
    <property type="entry name" value="Topoisomerase I, domain 2"/>
    <property type="match status" value="1"/>
</dbReference>
<name>A0A1M5SN28_9BACT</name>
<dbReference type="PROSITE" id="PS52037">
    <property type="entry name" value="ZF_RG_C"/>
    <property type="match status" value="1"/>
</dbReference>
<dbReference type="AlphaFoldDB" id="A0A1M5SN28"/>
<proteinExistence type="inferred from homology"/>
<accession>A0A1M5SN28</accession>
<evidence type="ECO:0000256" key="8">
    <source>
        <dbReference type="ARBA" id="ARBA00022840"/>
    </source>
</evidence>
<dbReference type="CDD" id="cd00186">
    <property type="entry name" value="TOP1Ac"/>
    <property type="match status" value="1"/>
</dbReference>
<dbReference type="Pfam" id="PF01131">
    <property type="entry name" value="Topoisom_bac"/>
    <property type="match status" value="2"/>
</dbReference>
<dbReference type="PROSITE" id="PS52039">
    <property type="entry name" value="TOPO_IA_2"/>
    <property type="match status" value="1"/>
</dbReference>
<dbReference type="EMBL" id="FQXN01000003">
    <property type="protein sequence ID" value="SHH39927.1"/>
    <property type="molecule type" value="Genomic_DNA"/>
</dbReference>
<protein>
    <recommendedName>
        <fullName evidence="14">Reverse gyrase</fullName>
        <ecNumber evidence="14">5.6.2.-</ecNumber>
    </recommendedName>
</protein>
<keyword evidence="10 14" id="KW-0799">Topoisomerase</keyword>
<keyword evidence="12 14" id="KW-0413">Isomerase</keyword>
<dbReference type="GO" id="GO:0008270">
    <property type="term" value="F:zinc ion binding"/>
    <property type="evidence" value="ECO:0007669"/>
    <property type="project" value="UniProtKB-UniRule"/>
</dbReference>
<sequence length="1032" mass="120335">MPLGLKYYHTCINCEGVNTDNRNLKGLPCEKCLPKVPKDFEKTLKLNGKLQKLSTYIKFQKSFEDFKKFFGEKVGSTLNGYQRIWARRVINLKSFTMVAPTGVGKTTFGITISLWLSKQKKKSILILPTISLVKQVVDKLKRFESNVRLLFYLSNMKKDDKKMFEKCFEEDDYDILVVSTQFISKRRESLKDKYFDFVFVDDVDSVLKSSKNIETIISLTGVSEEILKETIEKIKKGEKPVFGNTPHGILVISSATAKPKGLKPLLFRYIFNFNLGRATYLSRNITHVRIKEKNLKQLIDILKILKDGIVIYVSNEEEGKYLEGKLKEKGFKIGTSWEKFDENFERFRNKDLNILIGISSYYGKLVRGIDLPERIKFSIFWGLPKFKLKDEDLIIPDFYTYVQATGRTSRLLKGNLVKGLSIVFEENDDLYEKLLSRLVWFSDEEFFDFNEIDLDKLIKEVEESRMLVLDTIPESKSRLIVVESPTKAETIAKFFGISSVRQMNGLFAFETVTKDGLVILTATRGHTFDLVTRNGYHGIEIKNEKFVPVYNTLKRCKNCGYQFVDDTETCPKCDSREIDNKVEIIKSLRELAMEVDEILIASDPDVEGEKIAYDVVQFLYPVNRNIKRMEMHEITRTGFRNGLEEPRKLREDLVKSQVVRRVGDRWIGFELSQKLQKHFKKLLSAGRVQSTVLGWIIKREEDYKKNVKTFTLFSFNNGLKIELEGKQKDVKISIIETFEDTINPLPPFNTSTILSEISKKYRLSVNYIMEILQELFEKGFITYHRTDSIRVSLNGQKIAEKYLKSKKMENIFKARSWSDEGAHEAIRPVKPIDPEELKEMMEERLITISKKHLLIYKEIFNRFLASQSREVKVKKAKLLIETETVKKEEEIVTEILESGWNIFQPIKVISKMEEAKVVEKRTFKKHTVSLFTQSTLIEEMKSRNIGRPSTYAKIISVLFERKYIIEDKFNRILPTNLGKMVFEYLSKNYQKFITEETTRNLELIMDEVERGEREYQMVLKEMYEEIRGGGYE</sequence>
<dbReference type="SUPFAM" id="SSF52540">
    <property type="entry name" value="P-loop containing nucleoside triphosphate hydrolases"/>
    <property type="match status" value="2"/>
</dbReference>
<evidence type="ECO:0000256" key="12">
    <source>
        <dbReference type="ARBA" id="ARBA00023235"/>
    </source>
</evidence>
<reference evidence="20" key="1">
    <citation type="submission" date="2016-11" db="EMBL/GenBank/DDBJ databases">
        <authorList>
            <person name="Varghese N."/>
            <person name="Submissions S."/>
        </authorList>
    </citation>
    <scope>NUCLEOTIDE SEQUENCE [LARGE SCALE GENOMIC DNA]</scope>
    <source>
        <strain evidence="20">DSM 15807</strain>
    </source>
</reference>
<feature type="binding site" evidence="14">
    <location>
        <position position="82"/>
    </location>
    <ligand>
        <name>ATP</name>
        <dbReference type="ChEBI" id="CHEBI:30616"/>
    </ligand>
</feature>
<dbReference type="SMART" id="SM00436">
    <property type="entry name" value="TOP1Bc"/>
    <property type="match status" value="1"/>
</dbReference>
<feature type="domain" description="Helicase ATP-binding" evidence="16">
    <location>
        <begin position="86"/>
        <end position="241"/>
    </location>
</feature>
<evidence type="ECO:0000256" key="6">
    <source>
        <dbReference type="ARBA" id="ARBA00022771"/>
    </source>
</evidence>
<evidence type="ECO:0000256" key="3">
    <source>
        <dbReference type="ARBA" id="ARBA00022490"/>
    </source>
</evidence>
<keyword evidence="4 14" id="KW-0479">Metal-binding</keyword>
<dbReference type="EC" id="5.6.2.-" evidence="14"/>
<keyword evidence="20" id="KW-1185">Reference proteome</keyword>
<dbReference type="PROSITE" id="PS50880">
    <property type="entry name" value="TOPRIM"/>
    <property type="match status" value="1"/>
</dbReference>
<dbReference type="SMART" id="SM00437">
    <property type="entry name" value="TOP1Ac"/>
    <property type="match status" value="1"/>
</dbReference>
<keyword evidence="6 14" id="KW-0863">Zinc-finger</keyword>
<comment type="subunit">
    <text evidence="2 14">Monomer.</text>
</comment>
<dbReference type="NCBIfam" id="TIGR01054">
    <property type="entry name" value="rgy"/>
    <property type="match status" value="1"/>
</dbReference>
<evidence type="ECO:0000259" key="15">
    <source>
        <dbReference type="PROSITE" id="PS50880"/>
    </source>
</evidence>
<dbReference type="HAMAP" id="MF_01125">
    <property type="entry name" value="Reverse_gyrase"/>
    <property type="match status" value="1"/>
</dbReference>
<dbReference type="CDD" id="cd17924">
    <property type="entry name" value="DDXDc_reverse_gyrase"/>
    <property type="match status" value="1"/>
</dbReference>
<dbReference type="Pfam" id="PF17915">
    <property type="entry name" value="zf_Rg"/>
    <property type="match status" value="1"/>
</dbReference>
<dbReference type="GO" id="GO:0005737">
    <property type="term" value="C:cytoplasm"/>
    <property type="evidence" value="ECO:0007669"/>
    <property type="project" value="UniProtKB-SubCell"/>
</dbReference>
<dbReference type="Pfam" id="PF01751">
    <property type="entry name" value="Toprim"/>
    <property type="match status" value="1"/>
</dbReference>
<evidence type="ECO:0000313" key="19">
    <source>
        <dbReference type="EMBL" id="SHH39927.1"/>
    </source>
</evidence>
<evidence type="ECO:0000313" key="20">
    <source>
        <dbReference type="Proteomes" id="UP000242592"/>
    </source>
</evidence>
<dbReference type="Gene3D" id="1.10.290.10">
    <property type="entry name" value="Topoisomerase I, domain 4"/>
    <property type="match status" value="1"/>
</dbReference>
<evidence type="ECO:0000256" key="10">
    <source>
        <dbReference type="ARBA" id="ARBA00023029"/>
    </source>
</evidence>
<dbReference type="GO" id="GO:0006260">
    <property type="term" value="P:DNA replication"/>
    <property type="evidence" value="ECO:0007669"/>
    <property type="project" value="UniProtKB-UniRule"/>
</dbReference>
<evidence type="ECO:0000256" key="11">
    <source>
        <dbReference type="ARBA" id="ARBA00023125"/>
    </source>
</evidence>
<dbReference type="SUPFAM" id="SSF56712">
    <property type="entry name" value="Prokaryotic type I DNA topoisomerase"/>
    <property type="match status" value="1"/>
</dbReference>
<dbReference type="OrthoDB" id="9804262at2"/>
<evidence type="ECO:0000256" key="1">
    <source>
        <dbReference type="ARBA" id="ARBA00004496"/>
    </source>
</evidence>
<comment type="domain">
    <text evidence="14">Introduction of positive supercoils requires the cooperation of both domains. The helicase-like domain probably does not directly unwind DNA, but more likely acts by driving ATP-dependent conformational changes within the whole enzyme. A beta hairpin in the 'latch' region of the N-terminal domain plays a regulatory role in the enzyme, repressing topoisomerase activity in the absence of ATP and preventing the enzyme from acting as an ATP-independent relaxing enzyme; it also helps to coordinate nucleotide hydrolysis by the ATPase domain with the supercoiling activity of the topoisomerase domain.</text>
</comment>
<dbReference type="GO" id="GO:0005524">
    <property type="term" value="F:ATP binding"/>
    <property type="evidence" value="ECO:0007669"/>
    <property type="project" value="UniProtKB-UniRule"/>
</dbReference>
<organism evidence="19 20">
    <name type="scientific">Thermosipho atlanticus DSM 15807</name>
    <dbReference type="NCBI Taxonomy" id="1123380"/>
    <lineage>
        <taxon>Bacteria</taxon>
        <taxon>Thermotogati</taxon>
        <taxon>Thermotogota</taxon>
        <taxon>Thermotogae</taxon>
        <taxon>Thermotogales</taxon>
        <taxon>Fervidobacteriaceae</taxon>
        <taxon>Thermosipho</taxon>
    </lineage>
</organism>
<dbReference type="InterPro" id="IPR003601">
    <property type="entry name" value="Topo_IA_2"/>
</dbReference>
<dbReference type="InterPro" id="IPR013497">
    <property type="entry name" value="Topo_IA_cen"/>
</dbReference>
<feature type="domain" description="RG N-terminal-type" evidence="17">
    <location>
        <begin position="1"/>
        <end position="42"/>
    </location>
</feature>
<dbReference type="CDD" id="cd18798">
    <property type="entry name" value="SF2_C_reverse_gyrase"/>
    <property type="match status" value="1"/>
</dbReference>
<dbReference type="InterPro" id="IPR023405">
    <property type="entry name" value="Topo_IA_core_domain"/>
</dbReference>
<dbReference type="SMART" id="SM00487">
    <property type="entry name" value="DEXDc"/>
    <property type="match status" value="1"/>
</dbReference>
<dbReference type="GO" id="GO:0006265">
    <property type="term" value="P:DNA topological change"/>
    <property type="evidence" value="ECO:0007669"/>
    <property type="project" value="UniProtKB-UniRule"/>
</dbReference>
<dbReference type="PROSITE" id="PS52036">
    <property type="entry name" value="ZF_RG_N"/>
    <property type="match status" value="1"/>
</dbReference>
<evidence type="ECO:0000256" key="4">
    <source>
        <dbReference type="ARBA" id="ARBA00022723"/>
    </source>
</evidence>
<dbReference type="Pfam" id="PF04851">
    <property type="entry name" value="ResIII"/>
    <property type="match status" value="1"/>
</dbReference>
<evidence type="ECO:0000259" key="17">
    <source>
        <dbReference type="PROSITE" id="PS52036"/>
    </source>
</evidence>
<dbReference type="GO" id="GO:0160097">
    <property type="term" value="F:reverse gyrase activity"/>
    <property type="evidence" value="ECO:0007669"/>
    <property type="project" value="UniProtKB-UniRule"/>
</dbReference>
<dbReference type="InterPro" id="IPR040569">
    <property type="entry name" value="Znf_Rg"/>
</dbReference>
<feature type="domain" description="Topo IA-type catalytic" evidence="18">
    <location>
        <begin position="650"/>
        <end position="1031"/>
    </location>
</feature>
<dbReference type="STRING" id="1123380.SAMN02745199_0972"/>
<dbReference type="InterPro" id="IPR003602">
    <property type="entry name" value="Topo_IA_DNA-bd_dom"/>
</dbReference>
<evidence type="ECO:0000256" key="9">
    <source>
        <dbReference type="ARBA" id="ARBA00022842"/>
    </source>
</evidence>
<dbReference type="InterPro" id="IPR027417">
    <property type="entry name" value="P-loop_NTPase"/>
</dbReference>
<comment type="cofactor">
    <cofactor evidence="14">
        <name>Zn(2+)</name>
        <dbReference type="ChEBI" id="CHEBI:29105"/>
    </cofactor>
    <text evidence="14">Binds 1 or 2 zinc ions per subunit.</text>
</comment>
<keyword evidence="7 14" id="KW-0862">Zinc</keyword>
<dbReference type="InterPro" id="IPR013824">
    <property type="entry name" value="Topo_IA_cen_sub1"/>
</dbReference>
<dbReference type="PRINTS" id="PR00417">
    <property type="entry name" value="PRTPISMRASEI"/>
</dbReference>
<dbReference type="Gene3D" id="3.40.50.300">
    <property type="entry name" value="P-loop containing nucleotide triphosphate hydrolases"/>
    <property type="match status" value="2"/>
</dbReference>
<dbReference type="PANTHER" id="PTHR43505:SF1">
    <property type="entry name" value="REVERSE GYRASE"/>
    <property type="match status" value="1"/>
</dbReference>
<evidence type="ECO:0000256" key="5">
    <source>
        <dbReference type="ARBA" id="ARBA00022741"/>
    </source>
</evidence>
<feature type="active site" description="O-(5'-phospho-DNA)-tyrosine intermediate" evidence="14">
    <location>
        <position position="783"/>
    </location>
</feature>
<comment type="catalytic activity">
    <reaction evidence="14">
        <text>ATP + H2O = ADP + phosphate + H(+)</text>
        <dbReference type="Rhea" id="RHEA:13065"/>
        <dbReference type="ChEBI" id="CHEBI:15377"/>
        <dbReference type="ChEBI" id="CHEBI:15378"/>
        <dbReference type="ChEBI" id="CHEBI:30616"/>
        <dbReference type="ChEBI" id="CHEBI:43474"/>
        <dbReference type="ChEBI" id="CHEBI:456216"/>
    </reaction>
</comment>
<evidence type="ECO:0000259" key="16">
    <source>
        <dbReference type="PROSITE" id="PS51192"/>
    </source>
</evidence>
<comment type="miscellaneous">
    <text evidence="14">This enzyme is the only unique feature of hyperthermophilic bacteria/archaea known and seems to be essential for adaptation to life at high temperatures. It may play a role in stabilization of DNA at high temperatures.</text>
</comment>
<feature type="region of interest" description="Topoisomerase I" evidence="14">
    <location>
        <begin position="470"/>
        <end position="1032"/>
    </location>
</feature>
<evidence type="ECO:0000256" key="14">
    <source>
        <dbReference type="HAMAP-Rule" id="MF_01125"/>
    </source>
</evidence>
<keyword evidence="14" id="KW-0378">Hydrolase</keyword>
<dbReference type="InterPro" id="IPR013826">
    <property type="entry name" value="Topo_IA_cen_sub3"/>
</dbReference>
<comment type="similarity">
    <text evidence="13 14">In the N-terminal section; belongs to the DEAD box helicase family. DDVD subfamily.</text>
</comment>
<dbReference type="InterPro" id="IPR005736">
    <property type="entry name" value="Reverse_gyrase"/>
</dbReference>
<dbReference type="RefSeq" id="WP_073072845.1">
    <property type="nucleotide sequence ID" value="NZ_FQXN01000003.1"/>
</dbReference>
<evidence type="ECO:0000256" key="7">
    <source>
        <dbReference type="ARBA" id="ARBA00022833"/>
    </source>
</evidence>
<gene>
    <name evidence="14" type="primary">rgy</name>
    <name evidence="19" type="ORF">SAMN02745199_0972</name>
</gene>
<dbReference type="SMART" id="SM00493">
    <property type="entry name" value="TOPRIM"/>
    <property type="match status" value="1"/>
</dbReference>
<keyword evidence="3 14" id="KW-0963">Cytoplasm</keyword>
<evidence type="ECO:0000256" key="13">
    <source>
        <dbReference type="ARBA" id="ARBA00043976"/>
    </source>
</evidence>
<keyword evidence="11 14" id="KW-0238">DNA-binding</keyword>
<evidence type="ECO:0000259" key="18">
    <source>
        <dbReference type="PROSITE" id="PS52039"/>
    </source>
</evidence>
<dbReference type="InterPro" id="IPR006171">
    <property type="entry name" value="TOPRIM_dom"/>
</dbReference>
<dbReference type="PROSITE" id="PS51192">
    <property type="entry name" value="HELICASE_ATP_BIND_1"/>
    <property type="match status" value="1"/>
</dbReference>
<keyword evidence="5 14" id="KW-0547">Nucleotide-binding</keyword>
<comment type="subcellular location">
    <subcellularLocation>
        <location evidence="1 14">Cytoplasm</location>
    </subcellularLocation>
</comment>
<evidence type="ECO:0000256" key="2">
    <source>
        <dbReference type="ARBA" id="ARBA00011245"/>
    </source>
</evidence>
<dbReference type="PANTHER" id="PTHR43505">
    <property type="entry name" value="REVERSE GYRASE"/>
    <property type="match status" value="1"/>
</dbReference>
<dbReference type="GO" id="GO:0016887">
    <property type="term" value="F:ATP hydrolysis activity"/>
    <property type="evidence" value="ECO:0007669"/>
    <property type="project" value="RHEA"/>
</dbReference>
<dbReference type="InterPro" id="IPR034142">
    <property type="entry name" value="TOPRIM_RevGyr"/>
</dbReference>
<dbReference type="GO" id="GO:0008094">
    <property type="term" value="F:ATP-dependent activity, acting on DNA"/>
    <property type="evidence" value="ECO:0007669"/>
    <property type="project" value="UniProtKB-UniRule"/>
</dbReference>
<dbReference type="InterPro" id="IPR014001">
    <property type="entry name" value="Helicase_ATP-bd"/>
</dbReference>
<dbReference type="Proteomes" id="UP000242592">
    <property type="component" value="Unassembled WGS sequence"/>
</dbReference>
<keyword evidence="8 14" id="KW-0067">ATP-binding</keyword>
<dbReference type="InterPro" id="IPR006935">
    <property type="entry name" value="Helicase/UvrB_N"/>
</dbReference>
<comment type="function">
    <text evidence="14">Modifies the topological state of DNA by introducing positive supercoils in an ATP-dependent process, increasing the linking number in steps of +1. Binds to single-stranded DNA, transiently cleaves and then rejoins the ends, introducing a positive supercoil in the process. The scissile phosphodiester is attacked by the catalytic tyrosine of the enzyme, resulting in the formation of a DNA-(5'-phosphotyrosyl)-enzyme intermediate. Probably involved in rewinding DNA strands in regions of the chromosome that have opened up to allow replication, transcription, DNA repair and/or for DNA protection.</text>
</comment>